<accession>A0AAE3YEY9</accession>
<dbReference type="PANTHER" id="PTHR39420:SF1">
    <property type="entry name" value="HYDROLASE"/>
    <property type="match status" value="1"/>
</dbReference>
<reference evidence="2" key="1">
    <citation type="submission" date="2023-07" db="EMBL/GenBank/DDBJ databases">
        <title>Sequencing the genomes of 1000 actinobacteria strains.</title>
        <authorList>
            <person name="Klenk H.-P."/>
        </authorList>
    </citation>
    <scope>NUCLEOTIDE SEQUENCE</scope>
    <source>
        <strain evidence="2">DSM 13988</strain>
    </source>
</reference>
<dbReference type="SUPFAM" id="SSF55486">
    <property type="entry name" value="Metalloproteases ('zincins'), catalytic domain"/>
    <property type="match status" value="1"/>
</dbReference>
<comment type="caution">
    <text evidence="2">The sequence shown here is derived from an EMBL/GenBank/DDBJ whole genome shotgun (WGS) entry which is preliminary data.</text>
</comment>
<evidence type="ECO:0000313" key="2">
    <source>
        <dbReference type="EMBL" id="MDR6891990.1"/>
    </source>
</evidence>
<evidence type="ECO:0000256" key="1">
    <source>
        <dbReference type="SAM" id="Coils"/>
    </source>
</evidence>
<protein>
    <submittedName>
        <fullName evidence="2">Coenzyme F420 biosynthesis associated uncharacterized protein</fullName>
    </submittedName>
</protein>
<dbReference type="InterPro" id="IPR018766">
    <property type="entry name" value="Zinicin_2"/>
</dbReference>
<keyword evidence="1" id="KW-0175">Coiled coil</keyword>
<dbReference type="Gene3D" id="1.20.150.30">
    <property type="entry name" value="Zincin-like metallopeptidase, N-terminal domain"/>
    <property type="match status" value="1"/>
</dbReference>
<dbReference type="InterPro" id="IPR042271">
    <property type="entry name" value="Zinicin_2_N"/>
</dbReference>
<dbReference type="EMBL" id="JAVDUI010000001">
    <property type="protein sequence ID" value="MDR6891990.1"/>
    <property type="molecule type" value="Genomic_DNA"/>
</dbReference>
<dbReference type="Pfam" id="PF10103">
    <property type="entry name" value="Zincin_2"/>
    <property type="match status" value="1"/>
</dbReference>
<evidence type="ECO:0000313" key="3">
    <source>
        <dbReference type="Proteomes" id="UP001247307"/>
    </source>
</evidence>
<dbReference type="AlphaFoldDB" id="A0AAE3YEY9"/>
<feature type="coiled-coil region" evidence="1">
    <location>
        <begin position="193"/>
        <end position="220"/>
    </location>
</feature>
<keyword evidence="3" id="KW-1185">Reference proteome</keyword>
<dbReference type="NCBIfam" id="TIGR03624">
    <property type="entry name" value="putative hydrolase"/>
    <property type="match status" value="1"/>
</dbReference>
<name>A0AAE3YEY9_9MICC</name>
<proteinExistence type="predicted"/>
<dbReference type="PANTHER" id="PTHR39420">
    <property type="match status" value="1"/>
</dbReference>
<dbReference type="InterPro" id="IPR022454">
    <property type="entry name" value="CHP03883_F420-assoc"/>
</dbReference>
<gene>
    <name evidence="2" type="ORF">J2S35_000930</name>
</gene>
<dbReference type="Proteomes" id="UP001247307">
    <property type="component" value="Unassembled WGS sequence"/>
</dbReference>
<dbReference type="RefSeq" id="WP_309850376.1">
    <property type="nucleotide sequence ID" value="NZ_BAAAIU010000023.1"/>
</dbReference>
<sequence>MTRSAVLPARVSAAVSRALTPSGPRVRVEEAREVVSRLRVLAPVAAAEVARITGLPAARALTSEVRVVDREAWTAAALASFEHLSGAALRRGLEGASPVTLAVGGVSSGVQSGAILSILATRVLGQFDPFTPGHPDGALLLVAPNIEAVRSELTVDPDDFSLWVLLHEQTHRVQFAAAPWLKAHMEARVAELMESVVGEAESLSRDLANLQRALERARRGRREGVPVSELFLPPQARAIMSELTGVMSFLEGHANLVMDAVDASTVPTVKTIRRRFTERAANRSGVERVLLRWIGMEKKAAQYRDGQRFCEAIHRDHGMGALNRVFERAEHLPSEAEIHEPSLWAARVLGVTAP</sequence>
<organism evidence="2 3">
    <name type="scientific">Falsarthrobacter nasiphocae</name>
    <dbReference type="NCBI Taxonomy" id="189863"/>
    <lineage>
        <taxon>Bacteria</taxon>
        <taxon>Bacillati</taxon>
        <taxon>Actinomycetota</taxon>
        <taxon>Actinomycetes</taxon>
        <taxon>Micrococcales</taxon>
        <taxon>Micrococcaceae</taxon>
        <taxon>Falsarthrobacter</taxon>
    </lineage>
</organism>
<dbReference type="NCBIfam" id="TIGR03883">
    <property type="entry name" value="DUF2342_F420"/>
    <property type="match status" value="1"/>
</dbReference>